<feature type="compositionally biased region" description="Basic and acidic residues" evidence="1">
    <location>
        <begin position="327"/>
        <end position="366"/>
    </location>
</feature>
<feature type="compositionally biased region" description="Low complexity" evidence="1">
    <location>
        <begin position="7"/>
        <end position="22"/>
    </location>
</feature>
<dbReference type="AlphaFoldDB" id="A0A7I4YVF3"/>
<feature type="compositionally biased region" description="Pro residues" evidence="1">
    <location>
        <begin position="23"/>
        <end position="39"/>
    </location>
</feature>
<sequence>MNKSKKTPSATAETNTSATAPSVPEPSPPSKPTVPPKRPNPAAKPAATATAKPTSMPKRKRDTSSPSSYSSSSSSDEKGLPPKKGRASGTMLKELLQQGSRILRLAAFKVDQLAPADTVASESQKKSETAQEAIEAKIDTVLLKMDTITNRLDRVEQMMKGTATAFALKEQSSMEQTRWRELQIETQGLQAKVDALNLSQLHRDMDELKTSLKEPNTQNVVDEDPQPRAAREPSPEMERILRQMGETERELKEVRDAMLEVNQSIEREREECKGKSGSTRTIDDLKQRRSRLQAREDRVEREMQDLERQLEREEIKRSRKRSLSHSRTREHSEEARRSCDSRSTGRDQDARRGQEKRRCSTRSMDHQHRRPKWSASYNSGRTFSSRPGV</sequence>
<reference evidence="3" key="1">
    <citation type="submission" date="2020-12" db="UniProtKB">
        <authorList>
            <consortium name="WormBaseParasite"/>
        </authorList>
    </citation>
    <scope>IDENTIFICATION</scope>
    <source>
        <strain evidence="3">MHco3</strain>
    </source>
</reference>
<dbReference type="WBParaSite" id="HCON_00146000-00001">
    <property type="protein sequence ID" value="HCON_00146000-00001"/>
    <property type="gene ID" value="HCON_00146000"/>
</dbReference>
<evidence type="ECO:0000313" key="3">
    <source>
        <dbReference type="WBParaSite" id="HCON_00146000-00001"/>
    </source>
</evidence>
<feature type="compositionally biased region" description="Low complexity" evidence="1">
    <location>
        <begin position="40"/>
        <end position="54"/>
    </location>
</feature>
<feature type="compositionally biased region" description="Basic and acidic residues" evidence="1">
    <location>
        <begin position="225"/>
        <end position="238"/>
    </location>
</feature>
<evidence type="ECO:0000313" key="2">
    <source>
        <dbReference type="Proteomes" id="UP000025227"/>
    </source>
</evidence>
<organism evidence="2 3">
    <name type="scientific">Haemonchus contortus</name>
    <name type="common">Barber pole worm</name>
    <dbReference type="NCBI Taxonomy" id="6289"/>
    <lineage>
        <taxon>Eukaryota</taxon>
        <taxon>Metazoa</taxon>
        <taxon>Ecdysozoa</taxon>
        <taxon>Nematoda</taxon>
        <taxon>Chromadorea</taxon>
        <taxon>Rhabditida</taxon>
        <taxon>Rhabditina</taxon>
        <taxon>Rhabditomorpha</taxon>
        <taxon>Strongyloidea</taxon>
        <taxon>Trichostrongylidae</taxon>
        <taxon>Haemonchus</taxon>
    </lineage>
</organism>
<accession>A0A7I4YVF3</accession>
<dbReference type="OrthoDB" id="5895651at2759"/>
<feature type="compositionally biased region" description="Basic and acidic residues" evidence="1">
    <location>
        <begin position="281"/>
        <end position="316"/>
    </location>
</feature>
<feature type="region of interest" description="Disordered" evidence="1">
    <location>
        <begin position="209"/>
        <end position="238"/>
    </location>
</feature>
<evidence type="ECO:0000256" key="1">
    <source>
        <dbReference type="SAM" id="MobiDB-lite"/>
    </source>
</evidence>
<keyword evidence="2" id="KW-1185">Reference proteome</keyword>
<feature type="compositionally biased region" description="Low complexity" evidence="1">
    <location>
        <begin position="64"/>
        <end position="74"/>
    </location>
</feature>
<name>A0A7I4YVF3_HAECO</name>
<dbReference type="Proteomes" id="UP000025227">
    <property type="component" value="Unplaced"/>
</dbReference>
<feature type="region of interest" description="Disordered" evidence="1">
    <location>
        <begin position="1"/>
        <end position="93"/>
    </location>
</feature>
<feature type="region of interest" description="Disordered" evidence="1">
    <location>
        <begin position="265"/>
        <end position="389"/>
    </location>
</feature>
<feature type="compositionally biased region" description="Basic and acidic residues" evidence="1">
    <location>
        <begin position="265"/>
        <end position="274"/>
    </location>
</feature>
<feature type="compositionally biased region" description="Basic residues" evidence="1">
    <location>
        <begin position="317"/>
        <end position="326"/>
    </location>
</feature>
<feature type="compositionally biased region" description="Polar residues" evidence="1">
    <location>
        <begin position="375"/>
        <end position="389"/>
    </location>
</feature>
<protein>
    <submittedName>
        <fullName evidence="3">Shootin-1</fullName>
    </submittedName>
</protein>
<proteinExistence type="predicted"/>